<evidence type="ECO:0000313" key="1">
    <source>
        <dbReference type="EMBL" id="GAA5495888.1"/>
    </source>
</evidence>
<keyword evidence="2" id="KW-1185">Reference proteome</keyword>
<sequence>MRWFYLLLGVVLFSACSDKKDTMAEWRARAVLGHGLDGVLLHCENTHKVQGASFSVIGERDKIMEWVHGKMPDRPYGSDGVEEFKRDTWRLVSVRKTLMLSLGDRCYVSDEGTNTYRVEAVLHYLSTREIKCEVNVLWLY</sequence>
<accession>A0ABP9UZM4</accession>
<comment type="caution">
    <text evidence="1">The sequence shown here is derived from an EMBL/GenBank/DDBJ whole genome shotgun (WGS) entry which is preliminary data.</text>
</comment>
<evidence type="ECO:0008006" key="3">
    <source>
        <dbReference type="Google" id="ProtNLM"/>
    </source>
</evidence>
<dbReference type="EMBL" id="BAABRL010000006">
    <property type="protein sequence ID" value="GAA5495888.1"/>
    <property type="molecule type" value="Genomic_DNA"/>
</dbReference>
<reference evidence="1 2" key="1">
    <citation type="submission" date="2024-02" db="EMBL/GenBank/DDBJ databases">
        <title>Rubritalea halochordaticola NBRC 107102.</title>
        <authorList>
            <person name="Ichikawa N."/>
            <person name="Katano-Makiyama Y."/>
            <person name="Hidaka K."/>
        </authorList>
    </citation>
    <scope>NUCLEOTIDE SEQUENCE [LARGE SCALE GENOMIC DNA]</scope>
    <source>
        <strain evidence="1 2">NBRC 107102</strain>
    </source>
</reference>
<proteinExistence type="predicted"/>
<dbReference type="PROSITE" id="PS51257">
    <property type="entry name" value="PROKAR_LIPOPROTEIN"/>
    <property type="match status" value="1"/>
</dbReference>
<organism evidence="1 2">
    <name type="scientific">Rubritalea halochordaticola</name>
    <dbReference type="NCBI Taxonomy" id="714537"/>
    <lineage>
        <taxon>Bacteria</taxon>
        <taxon>Pseudomonadati</taxon>
        <taxon>Verrucomicrobiota</taxon>
        <taxon>Verrucomicrobiia</taxon>
        <taxon>Verrucomicrobiales</taxon>
        <taxon>Rubritaleaceae</taxon>
        <taxon>Rubritalea</taxon>
    </lineage>
</organism>
<evidence type="ECO:0000313" key="2">
    <source>
        <dbReference type="Proteomes" id="UP001424741"/>
    </source>
</evidence>
<name>A0ABP9UZM4_9BACT</name>
<protein>
    <recommendedName>
        <fullName evidence="3">Lipoprotein</fullName>
    </recommendedName>
</protein>
<gene>
    <name evidence="1" type="ORF">Rhal01_02069</name>
</gene>
<dbReference type="Proteomes" id="UP001424741">
    <property type="component" value="Unassembled WGS sequence"/>
</dbReference>